<dbReference type="AlphaFoldDB" id="A0A6G9XZN3"/>
<evidence type="ECO:0000313" key="1">
    <source>
        <dbReference type="EMBL" id="QIS06408.1"/>
    </source>
</evidence>
<dbReference type="RefSeq" id="WP_167465438.1">
    <property type="nucleotide sequence ID" value="NZ_CP046171.1"/>
</dbReference>
<accession>A0A6G9XZN3</accession>
<dbReference type="Proteomes" id="UP000501705">
    <property type="component" value="Chromosome"/>
</dbReference>
<gene>
    <name evidence="1" type="ORF">F5X71_32550</name>
</gene>
<sequence length="98" mass="10556">MRSVPDAPPCAAHPRRVASGVRTAAVVSPKYQVCQQIREINWAGGRAYAQRVRRTVPDAVRRAANSTASQGIHGLPTSCCGSLGPLDLEKEKPPPINW</sequence>
<reference evidence="1 2" key="1">
    <citation type="journal article" date="2019" name="ACS Chem. Biol.">
        <title>Identification and Mobilization of a Cryptic Antibiotic Biosynthesis Gene Locus from a Human-Pathogenic Nocardia Isolate.</title>
        <authorList>
            <person name="Herisse M."/>
            <person name="Ishida K."/>
            <person name="Porter J.L."/>
            <person name="Howden B."/>
            <person name="Hertweck C."/>
            <person name="Stinear T.P."/>
            <person name="Pidot S.J."/>
        </authorList>
    </citation>
    <scope>NUCLEOTIDE SEQUENCE [LARGE SCALE GENOMIC DNA]</scope>
    <source>
        <strain evidence="1 2">AUSMDU00024985</strain>
    </source>
</reference>
<name>A0A6G9XZN3_NOCBR</name>
<dbReference type="EMBL" id="CP046171">
    <property type="protein sequence ID" value="QIS06408.1"/>
    <property type="molecule type" value="Genomic_DNA"/>
</dbReference>
<organism evidence="1 2">
    <name type="scientific">Nocardia brasiliensis</name>
    <dbReference type="NCBI Taxonomy" id="37326"/>
    <lineage>
        <taxon>Bacteria</taxon>
        <taxon>Bacillati</taxon>
        <taxon>Actinomycetota</taxon>
        <taxon>Actinomycetes</taxon>
        <taxon>Mycobacteriales</taxon>
        <taxon>Nocardiaceae</taxon>
        <taxon>Nocardia</taxon>
    </lineage>
</organism>
<protein>
    <submittedName>
        <fullName evidence="1">Uncharacterized protein</fullName>
    </submittedName>
</protein>
<proteinExistence type="predicted"/>
<evidence type="ECO:0000313" key="2">
    <source>
        <dbReference type="Proteomes" id="UP000501705"/>
    </source>
</evidence>